<accession>A0A9X3SFH3</accession>
<dbReference type="PANTHER" id="PTHR30399:SF1">
    <property type="entry name" value="UTP PYROPHOSPHATASE"/>
    <property type="match status" value="1"/>
</dbReference>
<dbReference type="Gene3D" id="3.30.2010.10">
    <property type="entry name" value="Metalloproteases ('zincins'), catalytic domain"/>
    <property type="match status" value="1"/>
</dbReference>
<comment type="caution">
    <text evidence="3">The sequence shown here is derived from an EMBL/GenBank/DDBJ whole genome shotgun (WGS) entry which is preliminary data.</text>
</comment>
<dbReference type="EMBL" id="JAJAQC010000002">
    <property type="protein sequence ID" value="MDA0562964.1"/>
    <property type="molecule type" value="Genomic_DNA"/>
</dbReference>
<feature type="region of interest" description="Disordered" evidence="1">
    <location>
        <begin position="162"/>
        <end position="213"/>
    </location>
</feature>
<dbReference type="AlphaFoldDB" id="A0A9X3SFH3"/>
<keyword evidence="4" id="KW-1185">Reference proteome</keyword>
<reference evidence="3" key="1">
    <citation type="submission" date="2021-10" db="EMBL/GenBank/DDBJ databases">
        <title>Streptomonospora sp. nov., isolated from mangrove soil.</title>
        <authorList>
            <person name="Chen X."/>
            <person name="Ge X."/>
            <person name="Liu W."/>
        </authorList>
    </citation>
    <scope>NUCLEOTIDE SEQUENCE</scope>
    <source>
        <strain evidence="3">S1-112</strain>
    </source>
</reference>
<dbReference type="PANTHER" id="PTHR30399">
    <property type="entry name" value="UNCHARACTERIZED PROTEIN YGJP"/>
    <property type="match status" value="1"/>
</dbReference>
<name>A0A9X3SFH3_9ACTN</name>
<proteinExistence type="predicted"/>
<dbReference type="InterPro" id="IPR002725">
    <property type="entry name" value="YgjP-like_metallopeptidase"/>
</dbReference>
<feature type="domain" description="YgjP-like metallopeptidase" evidence="2">
    <location>
        <begin position="90"/>
        <end position="158"/>
    </location>
</feature>
<dbReference type="Proteomes" id="UP001140076">
    <property type="component" value="Unassembled WGS sequence"/>
</dbReference>
<dbReference type="RefSeq" id="WP_270070252.1">
    <property type="nucleotide sequence ID" value="NZ_JAJAQC010000002.1"/>
</dbReference>
<gene>
    <name evidence="3" type="ORF">LG943_01235</name>
</gene>
<dbReference type="CDD" id="cd07344">
    <property type="entry name" value="M48_yhfN_like"/>
    <property type="match status" value="1"/>
</dbReference>
<organism evidence="3 4">
    <name type="scientific">Streptomonospora mangrovi</name>
    <dbReference type="NCBI Taxonomy" id="2883123"/>
    <lineage>
        <taxon>Bacteria</taxon>
        <taxon>Bacillati</taxon>
        <taxon>Actinomycetota</taxon>
        <taxon>Actinomycetes</taxon>
        <taxon>Streptosporangiales</taxon>
        <taxon>Nocardiopsidaceae</taxon>
        <taxon>Streptomonospora</taxon>
    </lineage>
</organism>
<dbReference type="InterPro" id="IPR053136">
    <property type="entry name" value="UTP_pyrophosphatase-like"/>
</dbReference>
<dbReference type="Pfam" id="PF01863">
    <property type="entry name" value="YgjP-like"/>
    <property type="match status" value="1"/>
</dbReference>
<protein>
    <submittedName>
        <fullName evidence="3">M48 family metallopeptidase</fullName>
    </submittedName>
</protein>
<evidence type="ECO:0000313" key="4">
    <source>
        <dbReference type="Proteomes" id="UP001140076"/>
    </source>
</evidence>
<evidence type="ECO:0000259" key="2">
    <source>
        <dbReference type="Pfam" id="PF01863"/>
    </source>
</evidence>
<evidence type="ECO:0000313" key="3">
    <source>
        <dbReference type="EMBL" id="MDA0562964.1"/>
    </source>
</evidence>
<evidence type="ECO:0000256" key="1">
    <source>
        <dbReference type="SAM" id="MobiDB-lite"/>
    </source>
</evidence>
<sequence length="213" mass="24119">MPPNTKIEVRRSSRRRRTVSAYRDGDKTVVLVPATFSRAEEQRWVDRMLERLEAREERRRPDDDALHARARDLADRYLDGRARPATVRWVDNQRARWGSCTPENRSIRLSKRLAGMPAWVVDYVLVHELVHLLIPHHGAEFWELVHRYPKAERARGYLEGVSAAARTDPGGPEAAELDDDVEDLHPDESADLAAHGRPAADLHPADDAGMGGS</sequence>